<accession>A0A261VTE5</accession>
<dbReference type="AlphaFoldDB" id="A0A261VTE5"/>
<dbReference type="InterPro" id="IPR052708">
    <property type="entry name" value="PxpC"/>
</dbReference>
<dbReference type="OrthoDB" id="9768696at2"/>
<dbReference type="GO" id="GO:0016787">
    <property type="term" value="F:hydrolase activity"/>
    <property type="evidence" value="ECO:0007669"/>
    <property type="project" value="UniProtKB-KW"/>
</dbReference>
<proteinExistence type="predicted"/>
<sequence>MSITVLKPGMLSTFQDEGRYGYQHQGIPVAGAMDERAHRLANLLAGNNAQPATLEITLTGPTLRFDSAACLAVTGADLDATLDGKPLPLHRPLIARPGAVLAFGAPVRGARAYLAVYGGFALDPVMDSSSTYLRSGFGGWQGRALRKNDRIGLARPLQGQAEVLDALAQALWDTRIYLPATLRPQTRDTLRVLPGPHWEEFSERARTDFLNHAFRISAQSDRMGYRLQGPALRMERPRQILSEATCFGTIQVPAGGEAIVLMADRQTTGGYPKLAQIASVDLPSLAQRMPGEEVRFALIDLEQAQELDAARARAFDDLHASLQALRDPLLQSIALKEART</sequence>
<organism evidence="5 6">
    <name type="scientific">Bordetella genomosp. 12</name>
    <dbReference type="NCBI Taxonomy" id="463035"/>
    <lineage>
        <taxon>Bacteria</taxon>
        <taxon>Pseudomonadati</taxon>
        <taxon>Pseudomonadota</taxon>
        <taxon>Betaproteobacteria</taxon>
        <taxon>Burkholderiales</taxon>
        <taxon>Alcaligenaceae</taxon>
        <taxon>Bordetella</taxon>
    </lineage>
</organism>
<dbReference type="SMART" id="SM00797">
    <property type="entry name" value="AHS2"/>
    <property type="match status" value="1"/>
</dbReference>
<comment type="caution">
    <text evidence="5">The sequence shown here is derived from an EMBL/GenBank/DDBJ whole genome shotgun (WGS) entry which is preliminary data.</text>
</comment>
<evidence type="ECO:0000259" key="4">
    <source>
        <dbReference type="SMART" id="SM00797"/>
    </source>
</evidence>
<keyword evidence="1" id="KW-0547">Nucleotide-binding</keyword>
<dbReference type="Pfam" id="PF02626">
    <property type="entry name" value="CT_A_B"/>
    <property type="match status" value="1"/>
</dbReference>
<feature type="domain" description="Carboxyltransferase" evidence="4">
    <location>
        <begin position="24"/>
        <end position="314"/>
    </location>
</feature>
<dbReference type="InterPro" id="IPR029000">
    <property type="entry name" value="Cyclophilin-like_dom_sf"/>
</dbReference>
<keyword evidence="2" id="KW-0378">Hydrolase</keyword>
<dbReference type="InterPro" id="IPR003778">
    <property type="entry name" value="CT_A_B"/>
</dbReference>
<name>A0A261VTE5_9BORD</name>
<evidence type="ECO:0000256" key="1">
    <source>
        <dbReference type="ARBA" id="ARBA00022741"/>
    </source>
</evidence>
<dbReference type="SUPFAM" id="SSF50891">
    <property type="entry name" value="Cyclophilin-like"/>
    <property type="match status" value="1"/>
</dbReference>
<keyword evidence="6" id="KW-1185">Reference proteome</keyword>
<evidence type="ECO:0000313" key="5">
    <source>
        <dbReference type="EMBL" id="OZI77376.1"/>
    </source>
</evidence>
<evidence type="ECO:0000256" key="3">
    <source>
        <dbReference type="ARBA" id="ARBA00022840"/>
    </source>
</evidence>
<gene>
    <name evidence="5" type="ORF">CAL22_02180</name>
</gene>
<reference evidence="6" key="1">
    <citation type="submission" date="2017-05" db="EMBL/GenBank/DDBJ databases">
        <title>Complete and WGS of Bordetella genogroups.</title>
        <authorList>
            <person name="Spilker T."/>
            <person name="Lipuma J."/>
        </authorList>
    </citation>
    <scope>NUCLEOTIDE SEQUENCE [LARGE SCALE GENOMIC DNA]</scope>
    <source>
        <strain evidence="6">AU6712</strain>
    </source>
</reference>
<keyword evidence="3" id="KW-0067">ATP-binding</keyword>
<dbReference type="RefSeq" id="WP_094809940.1">
    <property type="nucleotide sequence ID" value="NZ_NEVU01000001.1"/>
</dbReference>
<dbReference type="Proteomes" id="UP000216429">
    <property type="component" value="Unassembled WGS sequence"/>
</dbReference>
<dbReference type="GO" id="GO:0005524">
    <property type="term" value="F:ATP binding"/>
    <property type="evidence" value="ECO:0007669"/>
    <property type="project" value="UniProtKB-KW"/>
</dbReference>
<evidence type="ECO:0000313" key="6">
    <source>
        <dbReference type="Proteomes" id="UP000216429"/>
    </source>
</evidence>
<protein>
    <submittedName>
        <fullName evidence="5">Carboxylase</fullName>
    </submittedName>
</protein>
<dbReference type="PANTHER" id="PTHR43309:SF5">
    <property type="entry name" value="5-OXOPROLINASE SUBUNIT C"/>
    <property type="match status" value="1"/>
</dbReference>
<dbReference type="EMBL" id="NEVU01000001">
    <property type="protein sequence ID" value="OZI77376.1"/>
    <property type="molecule type" value="Genomic_DNA"/>
</dbReference>
<evidence type="ECO:0000256" key="2">
    <source>
        <dbReference type="ARBA" id="ARBA00022801"/>
    </source>
</evidence>
<dbReference type="Gene3D" id="2.40.100.10">
    <property type="entry name" value="Cyclophilin-like"/>
    <property type="match status" value="1"/>
</dbReference>
<dbReference type="PANTHER" id="PTHR43309">
    <property type="entry name" value="5-OXOPROLINASE SUBUNIT C"/>
    <property type="match status" value="1"/>
</dbReference>
<dbReference type="NCBIfam" id="TIGR00724">
    <property type="entry name" value="urea_amlyse_rel"/>
    <property type="match status" value="1"/>
</dbReference>